<name>A0AAD7VHJ0_QUISA</name>
<evidence type="ECO:0000259" key="3">
    <source>
        <dbReference type="Pfam" id="PF11961"/>
    </source>
</evidence>
<proteinExistence type="predicted"/>
<dbReference type="PANTHER" id="PTHR31371">
    <property type="entry name" value="BNAC09G50660D PROTEIN"/>
    <property type="match status" value="1"/>
</dbReference>
<dbReference type="EMBL" id="JARAOO010000003">
    <property type="protein sequence ID" value="KAJ7976042.1"/>
    <property type="molecule type" value="Genomic_DNA"/>
</dbReference>
<evidence type="ECO:0000313" key="5">
    <source>
        <dbReference type="Proteomes" id="UP001163823"/>
    </source>
</evidence>
<protein>
    <submittedName>
        <fullName evidence="4">Uncharacterized protein</fullName>
    </submittedName>
</protein>
<evidence type="ECO:0000313" key="4">
    <source>
        <dbReference type="EMBL" id="KAJ7976042.1"/>
    </source>
</evidence>
<dbReference type="AlphaFoldDB" id="A0AAD7VHJ0"/>
<dbReference type="InterPro" id="IPR007700">
    <property type="entry name" value="DUF668"/>
</dbReference>
<dbReference type="KEGG" id="qsa:O6P43_005871"/>
<reference evidence="4" key="1">
    <citation type="journal article" date="2023" name="Science">
        <title>Elucidation of the pathway for biosynthesis of saponin adjuvants from the soapbark tree.</title>
        <authorList>
            <person name="Reed J."/>
            <person name="Orme A."/>
            <person name="El-Demerdash A."/>
            <person name="Owen C."/>
            <person name="Martin L.B.B."/>
            <person name="Misra R.C."/>
            <person name="Kikuchi S."/>
            <person name="Rejzek M."/>
            <person name="Martin A.C."/>
            <person name="Harkess A."/>
            <person name="Leebens-Mack J."/>
            <person name="Louveau T."/>
            <person name="Stephenson M.J."/>
            <person name="Osbourn A."/>
        </authorList>
    </citation>
    <scope>NUCLEOTIDE SEQUENCE</scope>
    <source>
        <strain evidence="4">S10</strain>
    </source>
</reference>
<feature type="domain" description="DUF3475" evidence="3">
    <location>
        <begin position="31"/>
        <end position="87"/>
    </location>
</feature>
<keyword evidence="5" id="KW-1185">Reference proteome</keyword>
<dbReference type="Pfam" id="PF11961">
    <property type="entry name" value="DUF3475"/>
    <property type="match status" value="1"/>
</dbReference>
<dbReference type="InterPro" id="IPR021864">
    <property type="entry name" value="DUF3475"/>
</dbReference>
<keyword evidence="1" id="KW-0175">Coiled coil</keyword>
<sequence length="555" mass="64020">MGSEMVSESWFSALWRISRKTVPDDKAVVGILAHEVASLMFKVVNLWHSLSDMEVLRLREEVLNSIGIREMVSDDEDYLMELTLNEILENFKFLARSVARLSKRCINPIYHRYEQFVDDPIQNIFQWFGWEYRWKKMEKKVKKMEMFIGAMTQLSQELEVLAELEQTLRRMQANAGSSRVRLLDFQQKVISQRQQVKNIRDMSPWNRTYDYIVRLLTRSLFTILERIIHVFGNNHEMGKYDFQHMYTDCLTRSHSFSAHTSSSVHPSESELCGSYSVSKPGLVADKSRTKKKKQQALDNSSALCGKHLHLETKRRAPFETLKGCMFDGNDSPVVHRCMPTTGGSMRLNSIYMKGVNKMEVTDMVPLSCRNSVYSKLSKQCRLLRAPPSTLGDAALALHYANVIILIERMASSTHFIDPNMRDDLYSKLPATVRTSLLARLRLYDKRKASSVYDGTFAAEWSLALMQTIEWLAPLAHNMIRWQSVRNFEKQHTVSESNILLVQTLYFANQVKVEAAITELLVGLNYICRNYREPSTSSRACNEVCQKENVLVCEVI</sequence>
<dbReference type="Proteomes" id="UP001163823">
    <property type="component" value="Chromosome 3"/>
</dbReference>
<dbReference type="PANTHER" id="PTHR31371:SF4">
    <property type="entry name" value="DUF668 DOMAIN-CONTAINING PROTEIN"/>
    <property type="match status" value="1"/>
</dbReference>
<feature type="coiled-coil region" evidence="1">
    <location>
        <begin position="154"/>
        <end position="181"/>
    </location>
</feature>
<organism evidence="4 5">
    <name type="scientific">Quillaja saponaria</name>
    <name type="common">Soap bark tree</name>
    <dbReference type="NCBI Taxonomy" id="32244"/>
    <lineage>
        <taxon>Eukaryota</taxon>
        <taxon>Viridiplantae</taxon>
        <taxon>Streptophyta</taxon>
        <taxon>Embryophyta</taxon>
        <taxon>Tracheophyta</taxon>
        <taxon>Spermatophyta</taxon>
        <taxon>Magnoliopsida</taxon>
        <taxon>eudicotyledons</taxon>
        <taxon>Gunneridae</taxon>
        <taxon>Pentapetalae</taxon>
        <taxon>rosids</taxon>
        <taxon>fabids</taxon>
        <taxon>Fabales</taxon>
        <taxon>Quillajaceae</taxon>
        <taxon>Quillaja</taxon>
    </lineage>
</organism>
<comment type="caution">
    <text evidence="4">The sequence shown here is derived from an EMBL/GenBank/DDBJ whole genome shotgun (WGS) entry which is preliminary data.</text>
</comment>
<evidence type="ECO:0000259" key="2">
    <source>
        <dbReference type="Pfam" id="PF05003"/>
    </source>
</evidence>
<dbReference type="GO" id="GO:0045927">
    <property type="term" value="P:positive regulation of growth"/>
    <property type="evidence" value="ECO:0007669"/>
    <property type="project" value="InterPro"/>
</dbReference>
<gene>
    <name evidence="4" type="ORF">O6P43_005871</name>
</gene>
<evidence type="ECO:0000256" key="1">
    <source>
        <dbReference type="SAM" id="Coils"/>
    </source>
</evidence>
<dbReference type="Pfam" id="PF05003">
    <property type="entry name" value="DUF668"/>
    <property type="match status" value="1"/>
</dbReference>
<feature type="domain" description="DUF668" evidence="2">
    <location>
        <begin position="389"/>
        <end position="480"/>
    </location>
</feature>
<accession>A0AAD7VHJ0</accession>